<dbReference type="AlphaFoldDB" id="A0A2G9QC95"/>
<sequence length="101" mass="11173">MSPKILDLDDGRTGLWDNDPQSLGGDACRELQVLQTSPCRQVMQGGDEPLLRSDGLSHAGILPANIRGQQSQQTMKYGIRHPEKVPEIIRIILRISRSKGI</sequence>
<name>A0A2G9QC95_AQUCT</name>
<keyword evidence="2" id="KW-1185">Reference proteome</keyword>
<dbReference type="Proteomes" id="UP000228934">
    <property type="component" value="Unassembled WGS sequence"/>
</dbReference>
<accession>A0A2G9QC95</accession>
<reference evidence="2" key="1">
    <citation type="journal article" date="2017" name="Nat. Commun.">
        <title>The North American bullfrog draft genome provides insight into hormonal regulation of long noncoding RNA.</title>
        <authorList>
            <person name="Hammond S.A."/>
            <person name="Warren R.L."/>
            <person name="Vandervalk B.P."/>
            <person name="Kucuk E."/>
            <person name="Khan H."/>
            <person name="Gibb E.A."/>
            <person name="Pandoh P."/>
            <person name="Kirk H."/>
            <person name="Zhao Y."/>
            <person name="Jones M."/>
            <person name="Mungall A.J."/>
            <person name="Coope R."/>
            <person name="Pleasance S."/>
            <person name="Moore R.A."/>
            <person name="Holt R.A."/>
            <person name="Round J.M."/>
            <person name="Ohora S."/>
            <person name="Walle B.V."/>
            <person name="Veldhoen N."/>
            <person name="Helbing C.C."/>
            <person name="Birol I."/>
        </authorList>
    </citation>
    <scope>NUCLEOTIDE SEQUENCE [LARGE SCALE GENOMIC DNA]</scope>
</reference>
<protein>
    <submittedName>
        <fullName evidence="1">Uncharacterized protein</fullName>
    </submittedName>
</protein>
<evidence type="ECO:0000313" key="1">
    <source>
        <dbReference type="EMBL" id="PIO13220.1"/>
    </source>
</evidence>
<proteinExistence type="predicted"/>
<dbReference type="EMBL" id="KZ059874">
    <property type="protein sequence ID" value="PIO13220.1"/>
    <property type="molecule type" value="Genomic_DNA"/>
</dbReference>
<evidence type="ECO:0000313" key="2">
    <source>
        <dbReference type="Proteomes" id="UP000228934"/>
    </source>
</evidence>
<organism evidence="1 2">
    <name type="scientific">Aquarana catesbeiana</name>
    <name type="common">American bullfrog</name>
    <name type="synonym">Rana catesbeiana</name>
    <dbReference type="NCBI Taxonomy" id="8400"/>
    <lineage>
        <taxon>Eukaryota</taxon>
        <taxon>Metazoa</taxon>
        <taxon>Chordata</taxon>
        <taxon>Craniata</taxon>
        <taxon>Vertebrata</taxon>
        <taxon>Euteleostomi</taxon>
        <taxon>Amphibia</taxon>
        <taxon>Batrachia</taxon>
        <taxon>Anura</taxon>
        <taxon>Neobatrachia</taxon>
        <taxon>Ranoidea</taxon>
        <taxon>Ranidae</taxon>
        <taxon>Aquarana</taxon>
    </lineage>
</organism>
<gene>
    <name evidence="1" type="ORF">AB205_0025080</name>
</gene>